<gene>
    <name evidence="1" type="ORF">SDC9_143090</name>
</gene>
<name>A0A645E2B5_9ZZZZ</name>
<proteinExistence type="predicted"/>
<accession>A0A645E2B5</accession>
<organism evidence="1">
    <name type="scientific">bioreactor metagenome</name>
    <dbReference type="NCBI Taxonomy" id="1076179"/>
    <lineage>
        <taxon>unclassified sequences</taxon>
        <taxon>metagenomes</taxon>
        <taxon>ecological metagenomes</taxon>
    </lineage>
</organism>
<evidence type="ECO:0000313" key="1">
    <source>
        <dbReference type="EMBL" id="MPM95934.1"/>
    </source>
</evidence>
<sequence>MLPNPFMKFLPVSALLDGCHQDILCGHEGKLRHDAPLNLLLVDHHTLCDVLIQA</sequence>
<comment type="caution">
    <text evidence="1">The sequence shown here is derived from an EMBL/GenBank/DDBJ whole genome shotgun (WGS) entry which is preliminary data.</text>
</comment>
<protein>
    <submittedName>
        <fullName evidence="1">Uncharacterized protein</fullName>
    </submittedName>
</protein>
<reference evidence="1" key="1">
    <citation type="submission" date="2019-08" db="EMBL/GenBank/DDBJ databases">
        <authorList>
            <person name="Kucharzyk K."/>
            <person name="Murdoch R.W."/>
            <person name="Higgins S."/>
            <person name="Loffler F."/>
        </authorList>
    </citation>
    <scope>NUCLEOTIDE SEQUENCE</scope>
</reference>
<dbReference type="EMBL" id="VSSQ01042367">
    <property type="protein sequence ID" value="MPM95934.1"/>
    <property type="molecule type" value="Genomic_DNA"/>
</dbReference>
<dbReference type="AlphaFoldDB" id="A0A645E2B5"/>